<dbReference type="GO" id="GO:0005634">
    <property type="term" value="C:nucleus"/>
    <property type="evidence" value="ECO:0007669"/>
    <property type="project" value="TreeGrafter"/>
</dbReference>
<dbReference type="RefSeq" id="XP_026762908.2">
    <property type="nucleotide sequence ID" value="XM_026907107.3"/>
</dbReference>
<dbReference type="GeneID" id="113521545"/>
<feature type="region of interest" description="Disordered" evidence="1">
    <location>
        <begin position="310"/>
        <end position="398"/>
    </location>
</feature>
<protein>
    <submittedName>
        <fullName evidence="4">Leukocyte receptor cluster member 8 isoform X1</fullName>
    </submittedName>
</protein>
<feature type="compositionally biased region" description="Basic and acidic residues" evidence="1">
    <location>
        <begin position="378"/>
        <end position="394"/>
    </location>
</feature>
<dbReference type="PANTHER" id="PTHR12436">
    <property type="entry name" value="80 KDA MCM3-ASSOCIATED PROTEIN"/>
    <property type="match status" value="1"/>
</dbReference>
<evidence type="ECO:0000313" key="4">
    <source>
        <dbReference type="RefSeq" id="XP_026762908.2"/>
    </source>
</evidence>
<feature type="compositionally biased region" description="Polar residues" evidence="1">
    <location>
        <begin position="102"/>
        <end position="123"/>
    </location>
</feature>
<name>A0A6J1X0P0_GALME</name>
<dbReference type="FunCoup" id="A0A6J1X0P0">
    <property type="interactions" value="1604"/>
</dbReference>
<feature type="region of interest" description="Disordered" evidence="1">
    <location>
        <begin position="102"/>
        <end position="207"/>
    </location>
</feature>
<gene>
    <name evidence="4" type="primary">LOC113521545</name>
</gene>
<organism evidence="3 4">
    <name type="scientific">Galleria mellonella</name>
    <name type="common">Greater wax moth</name>
    <dbReference type="NCBI Taxonomy" id="7137"/>
    <lineage>
        <taxon>Eukaryota</taxon>
        <taxon>Metazoa</taxon>
        <taxon>Ecdysozoa</taxon>
        <taxon>Arthropoda</taxon>
        <taxon>Hexapoda</taxon>
        <taxon>Insecta</taxon>
        <taxon>Pterygota</taxon>
        <taxon>Neoptera</taxon>
        <taxon>Endopterygota</taxon>
        <taxon>Lepidoptera</taxon>
        <taxon>Glossata</taxon>
        <taxon>Ditrysia</taxon>
        <taxon>Pyraloidea</taxon>
        <taxon>Pyralidae</taxon>
        <taxon>Galleriinae</taxon>
        <taxon>Galleria</taxon>
    </lineage>
</organism>
<keyword evidence="4" id="KW-0675">Receptor</keyword>
<dbReference type="PROSITE" id="PS50250">
    <property type="entry name" value="PCI"/>
    <property type="match status" value="1"/>
</dbReference>
<dbReference type="InParanoid" id="A0A6J1X0P0"/>
<accession>A0A6J1X0P0</accession>
<feature type="compositionally biased region" description="Basic residues" evidence="1">
    <location>
        <begin position="334"/>
        <end position="355"/>
    </location>
</feature>
<feature type="compositionally biased region" description="Pro residues" evidence="1">
    <location>
        <begin position="155"/>
        <end position="188"/>
    </location>
</feature>
<dbReference type="AlphaFoldDB" id="A0A6J1X0P0"/>
<dbReference type="InterPro" id="IPR005062">
    <property type="entry name" value="SAC3/GANP/THP3_conserved"/>
</dbReference>
<dbReference type="KEGG" id="gmw:113521545"/>
<dbReference type="InterPro" id="IPR045107">
    <property type="entry name" value="SAC3/GANP/THP3"/>
</dbReference>
<evidence type="ECO:0000256" key="1">
    <source>
        <dbReference type="SAM" id="MobiDB-lite"/>
    </source>
</evidence>
<proteinExistence type="predicted"/>
<sequence length="723" mass="82826">MADNSSKEPPLQTMNGMPPNHNPWMYGIYQYNGYHSGMYPPYYNQYFNQMGNNGGYLNNSHQFQHNKDHKNEFGHSPFSKPPPTAPLLGMSPLDTSRPFFNQSPIRFNLNGNRKSAPIPQNENPLLGNPGCAKKKRKKGNKIFDDDLNTSLNTLPPLPDHPPPLPPCPPPDIPKPPPPPLDVPLPPPLATEDIPEPQEESIQGDNVKDNQFNEPYNIESSNILKSSPICQSSAGTWPESLERYIKRCYEKCKTTIDRDQIDICLKGRITAAANKDEIWTRNWDEEPIPSVHSERNTLSVKPVRGTLSLYQKSEIEPSKSKNSLSPRGINVHKGSPQRRRRQHSRSKSRSPPRKRLSASSVSSDEVDDKKTIKSKTRQKVKDRLSLDIKKQEKYNKNAKKKPTYNQFIVDDLQGNAEKLQKRAERFGNSSHIPTIASSIQAGRESCRRPEPSVKKPIIHDTEGEYELNNVHIVGTCLDIEKSFLRLTKAPEACEVRPVSVLKSSLKNVKERWIDKQDYRYACDQLKSIRQDLTVQGIRDNFTVEVYETHARIALEKGDHEEFNQCQTQLKMLYGELPESRTNTAEFTAYRILYYIFTKNTLDLTTIFQFLSKEDRENECIKHALQTRCAWATGNLHKFFLLYKTAPLMAGYLMDWFVERERKLYLKYIIKSYRQTVPVDFIVRELAFESSSKAFEFLNQFPLSYTGCDQNQIDCKASLPAVASI</sequence>
<dbReference type="PANTHER" id="PTHR12436:SF4">
    <property type="entry name" value="LEUKOCYTE RECEPTOR CLUSTER MEMBER 8"/>
    <property type="match status" value="1"/>
</dbReference>
<dbReference type="Pfam" id="PF03399">
    <property type="entry name" value="SAC3_GANP"/>
    <property type="match status" value="1"/>
</dbReference>
<dbReference type="Gene3D" id="1.25.40.990">
    <property type="match status" value="1"/>
</dbReference>
<evidence type="ECO:0000259" key="2">
    <source>
        <dbReference type="PROSITE" id="PS50250"/>
    </source>
</evidence>
<dbReference type="Proteomes" id="UP001652740">
    <property type="component" value="Unplaced"/>
</dbReference>
<feature type="domain" description="PCI" evidence="2">
    <location>
        <begin position="557"/>
        <end position="723"/>
    </location>
</feature>
<reference evidence="4" key="1">
    <citation type="submission" date="2025-08" db="UniProtKB">
        <authorList>
            <consortium name="RefSeq"/>
        </authorList>
    </citation>
    <scope>IDENTIFICATION</scope>
    <source>
        <tissue evidence="4">Whole larvae</tissue>
    </source>
</reference>
<keyword evidence="3" id="KW-1185">Reference proteome</keyword>
<dbReference type="InterPro" id="IPR000717">
    <property type="entry name" value="PCI_dom"/>
</dbReference>
<evidence type="ECO:0000313" key="3">
    <source>
        <dbReference type="Proteomes" id="UP001652740"/>
    </source>
</evidence>